<protein>
    <recommendedName>
        <fullName evidence="3">C-type cytochrome biogenesis protein CcmI</fullName>
    </recommendedName>
</protein>
<evidence type="ECO:0000313" key="1">
    <source>
        <dbReference type="EMBL" id="SNB62615.1"/>
    </source>
</evidence>
<evidence type="ECO:0000313" key="2">
    <source>
        <dbReference type="Proteomes" id="UP000197025"/>
    </source>
</evidence>
<dbReference type="AlphaFoldDB" id="A0A212QSQ6"/>
<accession>A0A212QSQ6</accession>
<name>A0A212QSQ6_9CHLR</name>
<sequence>MGETLVALLLGFGITLLTLLYVLSPLRGKEPLHPPQDREALRAQYERILRALWDLETDWRMGKIPEEDYRSLRQRYLQEGVAVGGALQGEGEIPDLEAQIEAAVRARRAQLRRESR</sequence>
<dbReference type="RefSeq" id="WP_088570823.1">
    <property type="nucleotide sequence ID" value="NZ_FYEK01000022.1"/>
</dbReference>
<evidence type="ECO:0008006" key="3">
    <source>
        <dbReference type="Google" id="ProtNLM"/>
    </source>
</evidence>
<reference evidence="2" key="1">
    <citation type="submission" date="2017-06" db="EMBL/GenBank/DDBJ databases">
        <authorList>
            <person name="Varghese N."/>
            <person name="Submissions S."/>
        </authorList>
    </citation>
    <scope>NUCLEOTIDE SEQUENCE [LARGE SCALE GENOMIC DNA]</scope>
    <source>
        <strain evidence="2">JAD2</strain>
    </source>
</reference>
<dbReference type="EMBL" id="FYEK01000022">
    <property type="protein sequence ID" value="SNB62615.1"/>
    <property type="molecule type" value="Genomic_DNA"/>
</dbReference>
<proteinExistence type="predicted"/>
<organism evidence="1 2">
    <name type="scientific">Thermoflexus hugenholtzii JAD2</name>
    <dbReference type="NCBI Taxonomy" id="877466"/>
    <lineage>
        <taxon>Bacteria</taxon>
        <taxon>Bacillati</taxon>
        <taxon>Chloroflexota</taxon>
        <taxon>Thermoflexia</taxon>
        <taxon>Thermoflexales</taxon>
        <taxon>Thermoflexaceae</taxon>
        <taxon>Thermoflexus</taxon>
    </lineage>
</organism>
<dbReference type="Proteomes" id="UP000197025">
    <property type="component" value="Unassembled WGS sequence"/>
</dbReference>
<gene>
    <name evidence="1" type="ORF">SAMN02746019_00005560</name>
</gene>
<dbReference type="InParanoid" id="A0A212QSQ6"/>
<keyword evidence="2" id="KW-1185">Reference proteome</keyword>